<feature type="region of interest" description="Disordered" evidence="1">
    <location>
        <begin position="266"/>
        <end position="310"/>
    </location>
</feature>
<proteinExistence type="predicted"/>
<dbReference type="EMBL" id="CAGKOT010000018">
    <property type="protein sequence ID" value="CAB5363603.1"/>
    <property type="molecule type" value="Genomic_DNA"/>
</dbReference>
<dbReference type="OrthoDB" id="2431931at2759"/>
<protein>
    <submittedName>
        <fullName evidence="2">Uncharacterized protein</fullName>
    </submittedName>
</protein>
<name>A0A916E6R4_9GLOM</name>
<feature type="compositionally biased region" description="Basic residues" evidence="1">
    <location>
        <begin position="296"/>
        <end position="310"/>
    </location>
</feature>
<accession>A0A916E6R4</accession>
<evidence type="ECO:0000313" key="3">
    <source>
        <dbReference type="Proteomes" id="UP000684084"/>
    </source>
</evidence>
<gene>
    <name evidence="2" type="ORF">CHRIB12_LOCUS9606</name>
</gene>
<organism evidence="2 3">
    <name type="scientific">Rhizophagus irregularis</name>
    <dbReference type="NCBI Taxonomy" id="588596"/>
    <lineage>
        <taxon>Eukaryota</taxon>
        <taxon>Fungi</taxon>
        <taxon>Fungi incertae sedis</taxon>
        <taxon>Mucoromycota</taxon>
        <taxon>Glomeromycotina</taxon>
        <taxon>Glomeromycetes</taxon>
        <taxon>Glomerales</taxon>
        <taxon>Glomeraceae</taxon>
        <taxon>Rhizophagus</taxon>
    </lineage>
</organism>
<feature type="compositionally biased region" description="Low complexity" evidence="1">
    <location>
        <begin position="274"/>
        <end position="287"/>
    </location>
</feature>
<feature type="region of interest" description="Disordered" evidence="1">
    <location>
        <begin position="23"/>
        <end position="64"/>
    </location>
</feature>
<sequence>MNQQEEISLIKKQNELILERLNSLDDARGNSRRPSTSSTTSPVDVSSLSARGNIRRPSTSSTTFPVDTHNKSFVAKPKKKYISKLDMISTLDITNEMYTLCMSSMRICADYHLDYNLSYKDIHKNILFKIIEKFKIKTKDLNISLGYNDWFAYELLKKHVQHVRDHKAKTINEYFTKRTRSRGEERPVEKNVEESGGDEEERESEGEEAAAEIEIRDDSDSDIDEDLERQLLNLFRKRYKKTGGTDSNKDEELEHNLIREIRSKYERKKRERQLQQQKILLQQQQRKQQQEEKEKKLKKKKKKLKKKRKK</sequence>
<dbReference type="Proteomes" id="UP000684084">
    <property type="component" value="Unassembled WGS sequence"/>
</dbReference>
<feature type="compositionally biased region" description="Acidic residues" evidence="1">
    <location>
        <begin position="195"/>
        <end position="212"/>
    </location>
</feature>
<feature type="region of interest" description="Disordered" evidence="1">
    <location>
        <begin position="179"/>
        <end position="215"/>
    </location>
</feature>
<comment type="caution">
    <text evidence="2">The sequence shown here is derived from an EMBL/GenBank/DDBJ whole genome shotgun (WGS) entry which is preliminary data.</text>
</comment>
<evidence type="ECO:0000256" key="1">
    <source>
        <dbReference type="SAM" id="MobiDB-lite"/>
    </source>
</evidence>
<reference evidence="2" key="1">
    <citation type="submission" date="2020-05" db="EMBL/GenBank/DDBJ databases">
        <authorList>
            <person name="Rincon C."/>
            <person name="Sanders R I."/>
            <person name="Robbins C."/>
            <person name="Chaturvedi A."/>
        </authorList>
    </citation>
    <scope>NUCLEOTIDE SEQUENCE</scope>
    <source>
        <strain evidence="2">CHB12</strain>
    </source>
</reference>
<feature type="compositionally biased region" description="Basic and acidic residues" evidence="1">
    <location>
        <begin position="181"/>
        <end position="193"/>
    </location>
</feature>
<dbReference type="VEuPathDB" id="FungiDB:RhiirFUN_010470"/>
<feature type="compositionally biased region" description="Low complexity" evidence="1">
    <location>
        <begin position="32"/>
        <end position="49"/>
    </location>
</feature>
<dbReference type="AlphaFoldDB" id="A0A916E6R4"/>
<evidence type="ECO:0000313" key="2">
    <source>
        <dbReference type="EMBL" id="CAB5363603.1"/>
    </source>
</evidence>